<sequence>MTKLTDGTRHISGVALLPAQKATRQSVKRYARNLSVRRTTRTAIVQARRAMTTGDADSAESVRNAMRLLDIAARKGVLHKNNASRRKARLAAALQKMEAS</sequence>
<comment type="caution">
    <text evidence="5">The sequence shown here is derived from an EMBL/GenBank/DDBJ whole genome shotgun (WGS) entry which is preliminary data.</text>
</comment>
<dbReference type="SUPFAM" id="SSF46992">
    <property type="entry name" value="Ribosomal protein S20"/>
    <property type="match status" value="1"/>
</dbReference>
<keyword evidence="4" id="KW-0687">Ribonucleoprotein</keyword>
<proteinExistence type="inferred from homology"/>
<dbReference type="GO" id="GO:0019843">
    <property type="term" value="F:rRNA binding"/>
    <property type="evidence" value="ECO:0007669"/>
    <property type="project" value="UniProtKB-KW"/>
</dbReference>
<dbReference type="InterPro" id="IPR036510">
    <property type="entry name" value="Ribosomal_bS20_sf"/>
</dbReference>
<dbReference type="AlphaFoldDB" id="A0AA35SBC0"/>
<dbReference type="InterPro" id="IPR002583">
    <property type="entry name" value="Ribosomal_bS20"/>
</dbReference>
<keyword evidence="1" id="KW-0699">rRNA-binding</keyword>
<accession>A0AA35SBC0</accession>
<evidence type="ECO:0000313" key="6">
    <source>
        <dbReference type="Proteomes" id="UP001174909"/>
    </source>
</evidence>
<evidence type="ECO:0000256" key="2">
    <source>
        <dbReference type="ARBA" id="ARBA00022884"/>
    </source>
</evidence>
<dbReference type="EMBL" id="CASHTH010002197">
    <property type="protein sequence ID" value="CAI8026058.1"/>
    <property type="molecule type" value="Genomic_DNA"/>
</dbReference>
<keyword evidence="6" id="KW-1185">Reference proteome</keyword>
<keyword evidence="2" id="KW-0694">RNA-binding</keyword>
<evidence type="ECO:0000256" key="3">
    <source>
        <dbReference type="ARBA" id="ARBA00022980"/>
    </source>
</evidence>
<evidence type="ECO:0000256" key="4">
    <source>
        <dbReference type="ARBA" id="ARBA00023274"/>
    </source>
</evidence>
<dbReference type="Proteomes" id="UP001174909">
    <property type="component" value="Unassembled WGS sequence"/>
</dbReference>
<protein>
    <submittedName>
        <fullName evidence="5">30S ribosomal protein S20</fullName>
    </submittedName>
</protein>
<dbReference type="GO" id="GO:1990904">
    <property type="term" value="C:ribonucleoprotein complex"/>
    <property type="evidence" value="ECO:0007669"/>
    <property type="project" value="UniProtKB-KW"/>
</dbReference>
<dbReference type="NCBIfam" id="TIGR00029">
    <property type="entry name" value="S20"/>
    <property type="match status" value="1"/>
</dbReference>
<organism evidence="5 6">
    <name type="scientific">Geodia barretti</name>
    <name type="common">Barrett's horny sponge</name>
    <dbReference type="NCBI Taxonomy" id="519541"/>
    <lineage>
        <taxon>Eukaryota</taxon>
        <taxon>Metazoa</taxon>
        <taxon>Porifera</taxon>
        <taxon>Demospongiae</taxon>
        <taxon>Heteroscleromorpha</taxon>
        <taxon>Tetractinellida</taxon>
        <taxon>Astrophorina</taxon>
        <taxon>Geodiidae</taxon>
        <taxon>Geodia</taxon>
    </lineage>
</organism>
<reference evidence="5" key="1">
    <citation type="submission" date="2023-03" db="EMBL/GenBank/DDBJ databases">
        <authorList>
            <person name="Steffen K."/>
            <person name="Cardenas P."/>
        </authorList>
    </citation>
    <scope>NUCLEOTIDE SEQUENCE</scope>
</reference>
<evidence type="ECO:0000313" key="5">
    <source>
        <dbReference type="EMBL" id="CAI8026058.1"/>
    </source>
</evidence>
<evidence type="ECO:0000256" key="1">
    <source>
        <dbReference type="ARBA" id="ARBA00022730"/>
    </source>
</evidence>
<gene>
    <name evidence="5" type="ORF">GBAR_LOCUS15025</name>
</gene>
<dbReference type="GO" id="GO:0003735">
    <property type="term" value="F:structural constituent of ribosome"/>
    <property type="evidence" value="ECO:0007669"/>
    <property type="project" value="InterPro"/>
</dbReference>
<dbReference type="GO" id="GO:0005840">
    <property type="term" value="C:ribosome"/>
    <property type="evidence" value="ECO:0007669"/>
    <property type="project" value="UniProtKB-KW"/>
</dbReference>
<name>A0AA35SBC0_GEOBA</name>
<dbReference type="HAMAP" id="MF_00500">
    <property type="entry name" value="Ribosomal_bS20"/>
    <property type="match status" value="1"/>
</dbReference>
<keyword evidence="3 5" id="KW-0689">Ribosomal protein</keyword>
<dbReference type="GO" id="GO:0006412">
    <property type="term" value="P:translation"/>
    <property type="evidence" value="ECO:0007669"/>
    <property type="project" value="InterPro"/>
</dbReference>
<dbReference type="Gene3D" id="1.20.58.110">
    <property type="entry name" value="Ribosomal protein S20"/>
    <property type="match status" value="1"/>
</dbReference>
<dbReference type="Pfam" id="PF01649">
    <property type="entry name" value="Ribosomal_S20p"/>
    <property type="match status" value="1"/>
</dbReference>